<dbReference type="Proteomes" id="UP001162992">
    <property type="component" value="Chromosome 1"/>
</dbReference>
<name>A0ACC2EUN9_DIPCM</name>
<sequence length="452" mass="51555">MEAASGLMSLDIDSSKKSVPASSSEANSKCNKTATQSASLHHPCSYLPLSCQSSQALSPVSRAGTSSSLEIKPTENGKWDGVAEYEADCQRVEREQKKRSKNWSKEETLRLIKLRMELDQRFVRAGRKAQLWDEIAEKMRKDCNFRDAQQCRDKWEKLSAGYKEVQHGLKNRESNPFFDELHPLLAKKSIKKEKHPKRLRWPKKKEVAPKDSAEANPDFVAKEIEEEESQGRGNPREGSEGVEEFEAGVLARKKRKSLKYIAATDLAVVQSFLESVTSKHQFFFKDLLDSMERRQQQKEQLRDEIEERWRAEDSSQRCVFNSAMILLTQNLLGNQVGNAGAGPATVHPSSPDRPQAPKKRSENWKRSEVLQMIKIRGQIQSRFASSTRRMGLWEEVAELLVADGVRRDAKQCKEKWDKLMAAYKDVADGKRERRDSPYFAELTAIVGRRPAE</sequence>
<protein>
    <submittedName>
        <fullName evidence="1">Uncharacterized protein</fullName>
    </submittedName>
</protein>
<evidence type="ECO:0000313" key="2">
    <source>
        <dbReference type="Proteomes" id="UP001162992"/>
    </source>
</evidence>
<keyword evidence="2" id="KW-1185">Reference proteome</keyword>
<proteinExistence type="predicted"/>
<evidence type="ECO:0000313" key="1">
    <source>
        <dbReference type="EMBL" id="KAJ7570198.1"/>
    </source>
</evidence>
<accession>A0ACC2EUN9</accession>
<organism evidence="1 2">
    <name type="scientific">Diphasiastrum complanatum</name>
    <name type="common">Issler's clubmoss</name>
    <name type="synonym">Lycopodium complanatum</name>
    <dbReference type="NCBI Taxonomy" id="34168"/>
    <lineage>
        <taxon>Eukaryota</taxon>
        <taxon>Viridiplantae</taxon>
        <taxon>Streptophyta</taxon>
        <taxon>Embryophyta</taxon>
        <taxon>Tracheophyta</taxon>
        <taxon>Lycopodiopsida</taxon>
        <taxon>Lycopodiales</taxon>
        <taxon>Lycopodiaceae</taxon>
        <taxon>Lycopodioideae</taxon>
        <taxon>Diphasiastrum</taxon>
    </lineage>
</organism>
<comment type="caution">
    <text evidence="1">The sequence shown here is derived from an EMBL/GenBank/DDBJ whole genome shotgun (WGS) entry which is preliminary data.</text>
</comment>
<dbReference type="EMBL" id="CM055092">
    <property type="protein sequence ID" value="KAJ7570198.1"/>
    <property type="molecule type" value="Genomic_DNA"/>
</dbReference>
<gene>
    <name evidence="1" type="ORF">O6H91_01G110100</name>
</gene>
<reference evidence="2" key="1">
    <citation type="journal article" date="2024" name="Proc. Natl. Acad. Sci. U.S.A.">
        <title>Extraordinary preservation of gene collinearity over three hundred million years revealed in homosporous lycophytes.</title>
        <authorList>
            <person name="Li C."/>
            <person name="Wickell D."/>
            <person name="Kuo L.Y."/>
            <person name="Chen X."/>
            <person name="Nie B."/>
            <person name="Liao X."/>
            <person name="Peng D."/>
            <person name="Ji J."/>
            <person name="Jenkins J."/>
            <person name="Williams M."/>
            <person name="Shu S."/>
            <person name="Plott C."/>
            <person name="Barry K."/>
            <person name="Rajasekar S."/>
            <person name="Grimwood J."/>
            <person name="Han X."/>
            <person name="Sun S."/>
            <person name="Hou Z."/>
            <person name="He W."/>
            <person name="Dai G."/>
            <person name="Sun C."/>
            <person name="Schmutz J."/>
            <person name="Leebens-Mack J.H."/>
            <person name="Li F.W."/>
            <person name="Wang L."/>
        </authorList>
    </citation>
    <scope>NUCLEOTIDE SEQUENCE [LARGE SCALE GENOMIC DNA]</scope>
    <source>
        <strain evidence="2">cv. PW_Plant_1</strain>
    </source>
</reference>